<evidence type="ECO:0000313" key="2">
    <source>
        <dbReference type="Proteomes" id="UP000499080"/>
    </source>
</evidence>
<keyword evidence="2" id="KW-1185">Reference proteome</keyword>
<dbReference type="AlphaFoldDB" id="A0A4Y2WNQ7"/>
<evidence type="ECO:0000313" key="1">
    <source>
        <dbReference type="EMBL" id="GBO38779.1"/>
    </source>
</evidence>
<gene>
    <name evidence="1" type="ORF">AVEN_201457_1</name>
</gene>
<dbReference type="Proteomes" id="UP000499080">
    <property type="component" value="Unassembled WGS sequence"/>
</dbReference>
<accession>A0A4Y2WNQ7</accession>
<organism evidence="1 2">
    <name type="scientific">Araneus ventricosus</name>
    <name type="common">Orbweaver spider</name>
    <name type="synonym">Epeira ventricosa</name>
    <dbReference type="NCBI Taxonomy" id="182803"/>
    <lineage>
        <taxon>Eukaryota</taxon>
        <taxon>Metazoa</taxon>
        <taxon>Ecdysozoa</taxon>
        <taxon>Arthropoda</taxon>
        <taxon>Chelicerata</taxon>
        <taxon>Arachnida</taxon>
        <taxon>Araneae</taxon>
        <taxon>Araneomorphae</taxon>
        <taxon>Entelegynae</taxon>
        <taxon>Araneoidea</taxon>
        <taxon>Araneidae</taxon>
        <taxon>Araneus</taxon>
    </lineage>
</organism>
<name>A0A4Y2WNQ7_ARAVE</name>
<proteinExistence type="predicted"/>
<protein>
    <submittedName>
        <fullName evidence="1">Uncharacterized protein</fullName>
    </submittedName>
</protein>
<comment type="caution">
    <text evidence="1">The sequence shown here is derived from an EMBL/GenBank/DDBJ whole genome shotgun (WGS) entry which is preliminary data.</text>
</comment>
<dbReference type="EMBL" id="BGPR01063597">
    <property type="protein sequence ID" value="GBO38779.1"/>
    <property type="molecule type" value="Genomic_DNA"/>
</dbReference>
<reference evidence="1 2" key="1">
    <citation type="journal article" date="2019" name="Sci. Rep.">
        <title>Orb-weaving spider Araneus ventricosus genome elucidates the spidroin gene catalogue.</title>
        <authorList>
            <person name="Kono N."/>
            <person name="Nakamura H."/>
            <person name="Ohtoshi R."/>
            <person name="Moran D.A.P."/>
            <person name="Shinohara A."/>
            <person name="Yoshida Y."/>
            <person name="Fujiwara M."/>
            <person name="Mori M."/>
            <person name="Tomita M."/>
            <person name="Arakawa K."/>
        </authorList>
    </citation>
    <scope>NUCLEOTIDE SEQUENCE [LARGE SCALE GENOMIC DNA]</scope>
</reference>
<sequence length="102" mass="11988">MVSDGEVHHSSKRRSRIDTLFHFISSTRYLPKKHCHILNPVMSRKGLLWLQKTFFGHDNNDRCYIRTLAASQLSRQGNGARWKLCLIDSLFLLLELEPRRSH</sequence>